<organism evidence="2 3">
    <name type="scientific">Rhodopseudomonas julia</name>
    <dbReference type="NCBI Taxonomy" id="200617"/>
    <lineage>
        <taxon>Bacteria</taxon>
        <taxon>Pseudomonadati</taxon>
        <taxon>Pseudomonadota</taxon>
        <taxon>Alphaproteobacteria</taxon>
        <taxon>Hyphomicrobiales</taxon>
        <taxon>Nitrobacteraceae</taxon>
        <taxon>Rhodopseudomonas</taxon>
    </lineage>
</organism>
<accession>A0ABU0C641</accession>
<evidence type="ECO:0000259" key="1">
    <source>
        <dbReference type="Pfam" id="PF02036"/>
    </source>
</evidence>
<name>A0ABU0C641_9BRAD</name>
<proteinExistence type="predicted"/>
<comment type="caution">
    <text evidence="2">The sequence shown here is derived from an EMBL/GenBank/DDBJ whole genome shotgun (WGS) entry which is preliminary data.</text>
</comment>
<evidence type="ECO:0000313" key="3">
    <source>
        <dbReference type="Proteomes" id="UP001230253"/>
    </source>
</evidence>
<reference evidence="2 3" key="1">
    <citation type="submission" date="2023-07" db="EMBL/GenBank/DDBJ databases">
        <title>Genomic Encyclopedia of Type Strains, Phase IV (KMG-IV): sequencing the most valuable type-strain genomes for metagenomic binning, comparative biology and taxonomic classification.</title>
        <authorList>
            <person name="Goeker M."/>
        </authorList>
    </citation>
    <scope>NUCLEOTIDE SEQUENCE [LARGE SCALE GENOMIC DNA]</scope>
    <source>
        <strain evidence="2 3">DSM 11549</strain>
    </source>
</reference>
<protein>
    <submittedName>
        <fullName evidence="2">Lipid carrier protein YhbT</fullName>
    </submittedName>
</protein>
<dbReference type="SUPFAM" id="SSF55718">
    <property type="entry name" value="SCP-like"/>
    <property type="match status" value="1"/>
</dbReference>
<evidence type="ECO:0000313" key="2">
    <source>
        <dbReference type="EMBL" id="MDQ0325979.1"/>
    </source>
</evidence>
<dbReference type="EMBL" id="JAUSUK010000002">
    <property type="protein sequence ID" value="MDQ0325979.1"/>
    <property type="molecule type" value="Genomic_DNA"/>
</dbReference>
<feature type="domain" description="SCP2" evidence="1">
    <location>
        <begin position="48"/>
        <end position="137"/>
    </location>
</feature>
<keyword evidence="3" id="KW-1185">Reference proteome</keyword>
<dbReference type="InterPro" id="IPR036527">
    <property type="entry name" value="SCP2_sterol-bd_dom_sf"/>
</dbReference>
<dbReference type="Pfam" id="PF02036">
    <property type="entry name" value="SCP2"/>
    <property type="match status" value="1"/>
</dbReference>
<gene>
    <name evidence="2" type="ORF">J2R99_001848</name>
</gene>
<dbReference type="InterPro" id="IPR003033">
    <property type="entry name" value="SCP2_sterol-bd_dom"/>
</dbReference>
<dbReference type="Proteomes" id="UP001230253">
    <property type="component" value="Unassembled WGS sequence"/>
</dbReference>
<sequence length="187" mass="20773">MMQTSPNIVAVPAPVRLLMRPLPLLPLRLMLERLVSGLIRRRPGLFLRLDHHAEKVFLIDPTDLPFVFRLKPDPEHPTVEPLRRERAGAWDGRIAGPLGALMGMIHGTFDGDALFFSRDIIIEGDTEAVLALRNALDDAEIDLMEEAAIAFGPFRPAIEPFLRGVTPVAARITGLPLSRSDENEVFT</sequence>